<dbReference type="Pfam" id="PF00999">
    <property type="entry name" value="Na_H_Exchanger"/>
    <property type="match status" value="1"/>
</dbReference>
<keyword evidence="9 11" id="KW-0472">Membrane</keyword>
<feature type="transmembrane region" description="Helical" evidence="11">
    <location>
        <begin position="313"/>
        <end position="337"/>
    </location>
</feature>
<feature type="transmembrane region" description="Helical" evidence="11">
    <location>
        <begin position="411"/>
        <end position="430"/>
    </location>
</feature>
<evidence type="ECO:0000256" key="2">
    <source>
        <dbReference type="ARBA" id="ARBA00022448"/>
    </source>
</evidence>
<proteinExistence type="predicted"/>
<evidence type="ECO:0000313" key="13">
    <source>
        <dbReference type="EMBL" id="SUZ69828.1"/>
    </source>
</evidence>
<keyword evidence="3" id="KW-0050">Antiport</keyword>
<dbReference type="PANTHER" id="PTHR10110:SF195">
    <property type="entry name" value="NA(+)_H(+) ANTIPORTER NHAS2"/>
    <property type="match status" value="1"/>
</dbReference>
<name>A0A381PTH8_9ZZZZ</name>
<dbReference type="Gene3D" id="6.10.140.1330">
    <property type="match status" value="1"/>
</dbReference>
<organism evidence="13">
    <name type="scientific">marine metagenome</name>
    <dbReference type="NCBI Taxonomy" id="408172"/>
    <lineage>
        <taxon>unclassified sequences</taxon>
        <taxon>metagenomes</taxon>
        <taxon>ecological metagenomes</taxon>
    </lineage>
</organism>
<feature type="transmembrane region" description="Helical" evidence="11">
    <location>
        <begin position="82"/>
        <end position="102"/>
    </location>
</feature>
<dbReference type="GO" id="GO:0098719">
    <property type="term" value="P:sodium ion import across plasma membrane"/>
    <property type="evidence" value="ECO:0007669"/>
    <property type="project" value="TreeGrafter"/>
</dbReference>
<keyword evidence="5 11" id="KW-0812">Transmembrane</keyword>
<keyword evidence="6 11" id="KW-1133">Transmembrane helix</keyword>
<feature type="transmembrane region" description="Helical" evidence="11">
    <location>
        <begin position="253"/>
        <end position="270"/>
    </location>
</feature>
<evidence type="ECO:0000256" key="5">
    <source>
        <dbReference type="ARBA" id="ARBA00022692"/>
    </source>
</evidence>
<dbReference type="GO" id="GO:0015386">
    <property type="term" value="F:potassium:proton antiporter activity"/>
    <property type="evidence" value="ECO:0007669"/>
    <property type="project" value="TreeGrafter"/>
</dbReference>
<evidence type="ECO:0000256" key="8">
    <source>
        <dbReference type="ARBA" id="ARBA00023065"/>
    </source>
</evidence>
<feature type="transmembrane region" description="Helical" evidence="11">
    <location>
        <begin position="18"/>
        <end position="39"/>
    </location>
</feature>
<feature type="transmembrane region" description="Helical" evidence="11">
    <location>
        <begin position="46"/>
        <end position="66"/>
    </location>
</feature>
<feature type="transmembrane region" description="Helical" evidence="11">
    <location>
        <begin position="191"/>
        <end position="207"/>
    </location>
</feature>
<feature type="domain" description="Cation/H+ exchanger transmembrane" evidence="12">
    <location>
        <begin position="28"/>
        <end position="434"/>
    </location>
</feature>
<dbReference type="GO" id="GO:0005886">
    <property type="term" value="C:plasma membrane"/>
    <property type="evidence" value="ECO:0007669"/>
    <property type="project" value="UniProtKB-SubCell"/>
</dbReference>
<reference evidence="13" key="1">
    <citation type="submission" date="2018-05" db="EMBL/GenBank/DDBJ databases">
        <authorList>
            <person name="Lanie J.A."/>
            <person name="Ng W.-L."/>
            <person name="Kazmierczak K.M."/>
            <person name="Andrzejewski T.M."/>
            <person name="Davidsen T.M."/>
            <person name="Wayne K.J."/>
            <person name="Tettelin H."/>
            <person name="Glass J.I."/>
            <person name="Rusch D."/>
            <person name="Podicherti R."/>
            <person name="Tsui H.-C.T."/>
            <person name="Winkler M.E."/>
        </authorList>
    </citation>
    <scope>NUCLEOTIDE SEQUENCE</scope>
</reference>
<evidence type="ECO:0000256" key="9">
    <source>
        <dbReference type="ARBA" id="ARBA00023136"/>
    </source>
</evidence>
<dbReference type="AlphaFoldDB" id="A0A381PTH8"/>
<keyword evidence="8" id="KW-0406">Ion transport</keyword>
<evidence type="ECO:0000259" key="12">
    <source>
        <dbReference type="Pfam" id="PF00999"/>
    </source>
</evidence>
<keyword evidence="4" id="KW-1003">Cell membrane</keyword>
<feature type="transmembrane region" description="Helical" evidence="11">
    <location>
        <begin position="219"/>
        <end position="241"/>
    </location>
</feature>
<keyword evidence="7" id="KW-0915">Sodium</keyword>
<evidence type="ECO:0000256" key="6">
    <source>
        <dbReference type="ARBA" id="ARBA00022989"/>
    </source>
</evidence>
<dbReference type="GO" id="GO:0051453">
    <property type="term" value="P:regulation of intracellular pH"/>
    <property type="evidence" value="ECO:0007669"/>
    <property type="project" value="TreeGrafter"/>
</dbReference>
<accession>A0A381PTH8</accession>
<dbReference type="InterPro" id="IPR006153">
    <property type="entry name" value="Cation/H_exchanger_TM"/>
</dbReference>
<comment type="subcellular location">
    <subcellularLocation>
        <location evidence="1">Cell membrane</location>
        <topology evidence="1">Multi-pass membrane protein</topology>
    </subcellularLocation>
</comment>
<feature type="transmembrane region" description="Helical" evidence="11">
    <location>
        <begin position="114"/>
        <end position="137"/>
    </location>
</feature>
<dbReference type="EMBL" id="UINC01001072">
    <property type="protein sequence ID" value="SUZ69828.1"/>
    <property type="molecule type" value="Genomic_DNA"/>
</dbReference>
<evidence type="ECO:0000256" key="11">
    <source>
        <dbReference type="SAM" id="Phobius"/>
    </source>
</evidence>
<dbReference type="PANTHER" id="PTHR10110">
    <property type="entry name" value="SODIUM/HYDROGEN EXCHANGER"/>
    <property type="match status" value="1"/>
</dbReference>
<keyword evidence="2" id="KW-0813">Transport</keyword>
<feature type="transmembrane region" description="Helical" evidence="11">
    <location>
        <begin position="343"/>
        <end position="371"/>
    </location>
</feature>
<sequence length="438" mass="48186">MEEVSQTFSLIENKKFDVLELSTILLILASLFSIINLRILKLPMTIGLMILAITLSISILLIGYFFPSMLNLAYTITESFDFNFVLLNVMLPFFLFAGAMSINVHQLRKDKITILLLASFGVLFSTYVVGTLTFYLINLPIFGLSLLDISYIDCLLFGSLIAPTDPIAVLSIVKKMNLSPVTETRIAGESLFNDGIGVVVFLTLLGVKTSGAEITIESVGSLFFTEVIGGLALGAIIGYFGLKLVKYIENEHVELEVLITLSMVLLVSVVANKYHLSGPLGVVILGLYLNKHIKEDSGNGNSELAMGDYVYKFWHLLDETLNAILFILIGLEIILLYESFNLTYIIISVIVIFLVVAARYIGVSIPIVILSQFKNFEKNTAKIITWGGLRGGLSIALALNLPETMGDVKSLILILTYAVVLFTILVQGLTMQKIIKSK</sequence>
<feature type="transmembrane region" description="Helical" evidence="11">
    <location>
        <begin position="149"/>
        <end position="170"/>
    </location>
</feature>
<dbReference type="InterPro" id="IPR018422">
    <property type="entry name" value="Cation/H_exchanger_CPA1"/>
</dbReference>
<dbReference type="GO" id="GO:0015385">
    <property type="term" value="F:sodium:proton antiporter activity"/>
    <property type="evidence" value="ECO:0007669"/>
    <property type="project" value="InterPro"/>
</dbReference>
<evidence type="ECO:0000256" key="1">
    <source>
        <dbReference type="ARBA" id="ARBA00004651"/>
    </source>
</evidence>
<protein>
    <recommendedName>
        <fullName evidence="12">Cation/H+ exchanger transmembrane domain-containing protein</fullName>
    </recommendedName>
</protein>
<evidence type="ECO:0000256" key="7">
    <source>
        <dbReference type="ARBA" id="ARBA00023053"/>
    </source>
</evidence>
<keyword evidence="10" id="KW-0739">Sodium transport</keyword>
<evidence type="ECO:0000256" key="4">
    <source>
        <dbReference type="ARBA" id="ARBA00022475"/>
    </source>
</evidence>
<evidence type="ECO:0000256" key="3">
    <source>
        <dbReference type="ARBA" id="ARBA00022449"/>
    </source>
</evidence>
<gene>
    <name evidence="13" type="ORF">METZ01_LOCUS22682</name>
</gene>
<evidence type="ECO:0000256" key="10">
    <source>
        <dbReference type="ARBA" id="ARBA00023201"/>
    </source>
</evidence>